<dbReference type="InterPro" id="IPR002942">
    <property type="entry name" value="S4_RNA-bd"/>
</dbReference>
<evidence type="ECO:0000313" key="9">
    <source>
        <dbReference type="EMBL" id="PNU00624.1"/>
    </source>
</evidence>
<dbReference type="SUPFAM" id="SSF55120">
    <property type="entry name" value="Pseudouridine synthase"/>
    <property type="match status" value="1"/>
</dbReference>
<keyword evidence="3 6" id="KW-0694">RNA-binding</keyword>
<dbReference type="PROSITE" id="PS50889">
    <property type="entry name" value="S4"/>
    <property type="match status" value="1"/>
</dbReference>
<feature type="domain" description="RNA-binding S4" evidence="8">
    <location>
        <begin position="13"/>
        <end position="77"/>
    </location>
</feature>
<dbReference type="KEGG" id="cthd:CDO33_07610"/>
<evidence type="ECO:0000256" key="3">
    <source>
        <dbReference type="ARBA" id="ARBA00022884"/>
    </source>
</evidence>
<dbReference type="AlphaFoldDB" id="A0A2K2FIB8"/>
<dbReference type="InterPro" id="IPR036986">
    <property type="entry name" value="S4_RNA-bd_sf"/>
</dbReference>
<evidence type="ECO:0000256" key="7">
    <source>
        <dbReference type="RuleBase" id="RU362028"/>
    </source>
</evidence>
<dbReference type="CDD" id="cd02869">
    <property type="entry name" value="PseudoU_synth_RluA_like"/>
    <property type="match status" value="1"/>
</dbReference>
<dbReference type="EC" id="5.4.99.-" evidence="7"/>
<sequence length="307" mass="34885">MEEINLIADENDIRLDVWLSGKLEKCSRSFIQKLIDEGMVQVNGRNKKSNYKIKAGDEIHVKIPEPEVLDVKPEEIKLDILYEDDDLIVVNKPKGMVVHPAAGNFSGTLVNALMAYCGESLSDINGIIRPGIVHRIDKDTSGILVVAKNNIAHEKLSSMLKKHDIKRIYIAVVEGIIREEQGKIDAPIGRHPVERKKMAVNLKNGRRAVTHFRVLERFKDATYIQVELETGRTHQIRVHMSYIGHPIIGDEVYGRKKQRFDIKGQALHAKVLGFVHPVKNEYMEFEAEPPEYFNTLLETLRKNAGQL</sequence>
<proteinExistence type="inferred from homology"/>
<dbReference type="SMART" id="SM00363">
    <property type="entry name" value="S4"/>
    <property type="match status" value="1"/>
</dbReference>
<dbReference type="PROSITE" id="PS01129">
    <property type="entry name" value="PSI_RLU"/>
    <property type="match status" value="1"/>
</dbReference>
<evidence type="ECO:0000259" key="8">
    <source>
        <dbReference type="SMART" id="SM00363"/>
    </source>
</evidence>
<comment type="caution">
    <text evidence="9">The sequence shown here is derived from an EMBL/GenBank/DDBJ whole genome shotgun (WGS) entry which is preliminary data.</text>
</comment>
<dbReference type="CDD" id="cd00165">
    <property type="entry name" value="S4"/>
    <property type="match status" value="1"/>
</dbReference>
<evidence type="ECO:0000256" key="1">
    <source>
        <dbReference type="ARBA" id="ARBA00000073"/>
    </source>
</evidence>
<dbReference type="FunFam" id="3.30.2350.10:FF:000006">
    <property type="entry name" value="Pseudouridine synthase"/>
    <property type="match status" value="1"/>
</dbReference>
<keyword evidence="10" id="KW-1185">Reference proteome</keyword>
<accession>A0A2K2FIB8</accession>
<dbReference type="GO" id="GO:0000455">
    <property type="term" value="P:enzyme-directed rRNA pseudouridine synthesis"/>
    <property type="evidence" value="ECO:0007669"/>
    <property type="project" value="UniProtKB-ARBA"/>
</dbReference>
<dbReference type="NCBIfam" id="TIGR00005">
    <property type="entry name" value="rluA_subfam"/>
    <property type="match status" value="1"/>
</dbReference>
<evidence type="ECO:0000256" key="2">
    <source>
        <dbReference type="ARBA" id="ARBA00010876"/>
    </source>
</evidence>
<dbReference type="InterPro" id="IPR020103">
    <property type="entry name" value="PsdUridine_synth_cat_dom_sf"/>
</dbReference>
<evidence type="ECO:0000256" key="6">
    <source>
        <dbReference type="PROSITE-ProRule" id="PRU00182"/>
    </source>
</evidence>
<reference evidence="9 10" key="1">
    <citation type="submission" date="2017-06" db="EMBL/GenBank/DDBJ databases">
        <title>Investigating the central metabolism of Clostridium thermosuccinogenes.</title>
        <authorList>
            <person name="Koendjbiharie J.G."/>
            <person name="van Kranenburg R."/>
        </authorList>
    </citation>
    <scope>NUCLEOTIDE SEQUENCE [LARGE SCALE GENOMIC DNA]</scope>
    <source>
        <strain evidence="9 10">DSM 5806</strain>
    </source>
</reference>
<gene>
    <name evidence="9" type="ORF">CDQ84_05110</name>
</gene>
<keyword evidence="4 7" id="KW-0413">Isomerase</keyword>
<dbReference type="SUPFAM" id="SSF55174">
    <property type="entry name" value="Alpha-L RNA-binding motif"/>
    <property type="match status" value="1"/>
</dbReference>
<dbReference type="GO" id="GO:0003723">
    <property type="term" value="F:RNA binding"/>
    <property type="evidence" value="ECO:0007669"/>
    <property type="project" value="UniProtKB-KW"/>
</dbReference>
<dbReference type="EMBL" id="NIOJ01000008">
    <property type="protein sequence ID" value="PNU00624.1"/>
    <property type="molecule type" value="Genomic_DNA"/>
</dbReference>
<comment type="function">
    <text evidence="7">Responsible for synthesis of pseudouridine from uracil.</text>
</comment>
<dbReference type="InterPro" id="IPR050188">
    <property type="entry name" value="RluA_PseudoU_synthase"/>
</dbReference>
<name>A0A2K2FIB8_9CLOT</name>
<feature type="active site" evidence="5">
    <location>
        <position position="137"/>
    </location>
</feature>
<dbReference type="Pfam" id="PF01479">
    <property type="entry name" value="S4"/>
    <property type="match status" value="1"/>
</dbReference>
<organism evidence="9 10">
    <name type="scientific">Clostridium thermosuccinogenes</name>
    <dbReference type="NCBI Taxonomy" id="84032"/>
    <lineage>
        <taxon>Bacteria</taxon>
        <taxon>Bacillati</taxon>
        <taxon>Bacillota</taxon>
        <taxon>Clostridia</taxon>
        <taxon>Eubacteriales</taxon>
        <taxon>Clostridiaceae</taxon>
        <taxon>Clostridium</taxon>
    </lineage>
</organism>
<evidence type="ECO:0000256" key="5">
    <source>
        <dbReference type="PIRSR" id="PIRSR606225-1"/>
    </source>
</evidence>
<dbReference type="PANTHER" id="PTHR21600:SF44">
    <property type="entry name" value="RIBOSOMAL LARGE SUBUNIT PSEUDOURIDINE SYNTHASE D"/>
    <property type="match status" value="1"/>
</dbReference>
<dbReference type="RefSeq" id="WP_103080653.1">
    <property type="nucleotide sequence ID" value="NZ_CP021850.1"/>
</dbReference>
<dbReference type="GO" id="GO:0120159">
    <property type="term" value="F:rRNA pseudouridine synthase activity"/>
    <property type="evidence" value="ECO:0007669"/>
    <property type="project" value="UniProtKB-ARBA"/>
</dbReference>
<evidence type="ECO:0000256" key="4">
    <source>
        <dbReference type="ARBA" id="ARBA00023235"/>
    </source>
</evidence>
<dbReference type="InterPro" id="IPR006224">
    <property type="entry name" value="PsdUridine_synth_RluA-like_CS"/>
</dbReference>
<dbReference type="Pfam" id="PF00849">
    <property type="entry name" value="PseudoU_synth_2"/>
    <property type="match status" value="1"/>
</dbReference>
<dbReference type="Gene3D" id="3.30.2350.10">
    <property type="entry name" value="Pseudouridine synthase"/>
    <property type="match status" value="1"/>
</dbReference>
<evidence type="ECO:0000313" key="10">
    <source>
        <dbReference type="Proteomes" id="UP000236151"/>
    </source>
</evidence>
<protein>
    <recommendedName>
        <fullName evidence="7">Pseudouridine synthase</fullName>
        <ecNumber evidence="7">5.4.99.-</ecNumber>
    </recommendedName>
</protein>
<dbReference type="InterPro" id="IPR006145">
    <property type="entry name" value="PsdUridine_synth_RsuA/RluA"/>
</dbReference>
<comment type="similarity">
    <text evidence="2 7">Belongs to the pseudouridine synthase RluA family.</text>
</comment>
<dbReference type="InterPro" id="IPR006225">
    <property type="entry name" value="PsdUridine_synth_RluC/D"/>
</dbReference>
<dbReference type="Gene3D" id="3.10.290.10">
    <property type="entry name" value="RNA-binding S4 domain"/>
    <property type="match status" value="1"/>
</dbReference>
<dbReference type="Proteomes" id="UP000236151">
    <property type="component" value="Unassembled WGS sequence"/>
</dbReference>
<dbReference type="PANTHER" id="PTHR21600">
    <property type="entry name" value="MITOCHONDRIAL RNA PSEUDOURIDINE SYNTHASE"/>
    <property type="match status" value="1"/>
</dbReference>
<dbReference type="OrthoDB" id="9807829at2"/>
<comment type="catalytic activity">
    <reaction evidence="1 7">
        <text>a uridine in RNA = a pseudouridine in RNA</text>
        <dbReference type="Rhea" id="RHEA:48348"/>
        <dbReference type="Rhea" id="RHEA-COMP:12068"/>
        <dbReference type="Rhea" id="RHEA-COMP:12069"/>
        <dbReference type="ChEBI" id="CHEBI:65314"/>
        <dbReference type="ChEBI" id="CHEBI:65315"/>
    </reaction>
</comment>